<sequence length="142" mass="15574">MSLRSPSSGPAPSVCVSFELSLPGSWAWLQKVTTPGPPEPEGSRALAARPSRDPRPWPLRSGHLWSLRGAVEATAALTCPLRPGYKQPAWGLVPHVGRAQAWHQPLNGSRLRHSLCPQVPLRLTYVPNANLASHSRAWLWKE</sequence>
<proteinExistence type="predicted"/>
<accession>A0ABN9ZNI3</accession>
<evidence type="ECO:0000256" key="1">
    <source>
        <dbReference type="SAM" id="MobiDB-lite"/>
    </source>
</evidence>
<gene>
    <name evidence="2" type="ORF">MPIPNATIZW_LOCUS6133</name>
</gene>
<evidence type="ECO:0000313" key="2">
    <source>
        <dbReference type="EMBL" id="CAK6437827.1"/>
    </source>
</evidence>
<name>A0ABN9ZNI3_PIPNA</name>
<keyword evidence="3" id="KW-1185">Reference proteome</keyword>
<dbReference type="Proteomes" id="UP001314169">
    <property type="component" value="Chromosome 16"/>
</dbReference>
<feature type="region of interest" description="Disordered" evidence="1">
    <location>
        <begin position="31"/>
        <end position="57"/>
    </location>
</feature>
<organism evidence="2 3">
    <name type="scientific">Pipistrellus nathusii</name>
    <name type="common">Nathusius' pipistrelle</name>
    <dbReference type="NCBI Taxonomy" id="59473"/>
    <lineage>
        <taxon>Eukaryota</taxon>
        <taxon>Metazoa</taxon>
        <taxon>Chordata</taxon>
        <taxon>Craniata</taxon>
        <taxon>Vertebrata</taxon>
        <taxon>Euteleostomi</taxon>
        <taxon>Mammalia</taxon>
        <taxon>Eutheria</taxon>
        <taxon>Laurasiatheria</taxon>
        <taxon>Chiroptera</taxon>
        <taxon>Yangochiroptera</taxon>
        <taxon>Vespertilionidae</taxon>
        <taxon>Pipistrellus</taxon>
    </lineage>
</organism>
<dbReference type="EMBL" id="OY882873">
    <property type="protein sequence ID" value="CAK6437827.1"/>
    <property type="molecule type" value="Genomic_DNA"/>
</dbReference>
<protein>
    <submittedName>
        <fullName evidence="2">Uncharacterized protein</fullName>
    </submittedName>
</protein>
<reference evidence="2" key="1">
    <citation type="submission" date="2023-12" db="EMBL/GenBank/DDBJ databases">
        <authorList>
            <person name="Brown T."/>
        </authorList>
    </citation>
    <scope>NUCLEOTIDE SEQUENCE</scope>
</reference>
<evidence type="ECO:0000313" key="3">
    <source>
        <dbReference type="Proteomes" id="UP001314169"/>
    </source>
</evidence>